<dbReference type="AlphaFoldDB" id="A0A1G8NXN3"/>
<sequence>MTVNKRPITAEDLKKINIVKEPHIAADGEKYVFIQTIVGEDLEYYSHLFVHNLADDLPVQWTFGKVRDHSPRWSPDGSELAFVSNRSGTNQIWMMSAAGGEPRQITELKNGAAEPIWSPDGRFLLFSTPLAANEMLASESDEEHNSNEQNKPVKVEKLKYKSDEKGFHKEKRTQLVLYDIKKEHMEVLTDGDFDHHSADWSPDSRQIVFSANRDENEDRSNTLDLFIIDTETKDIVKLTNSTGVFSMAKWSNTGKKIACFGHELEYKGATLNQVWIIDPLSKERTCMTLKWDVQIGDASIGDIRSSHSNPGPMWSSDEKHIFFTASDHGNTGLYQMDMQGEITSIHEEENHLFGCSYHADLDLFIVGISDPSNPGDLFKIMRKEKGKVRLTDINSSFLKEIHLSIPEPILAKAEDGWEIHGWIMRPANFEEGQRYPMILEIHGGPHAMYANTFFHEFQLLAANGYVVLYTNPRGSHGYGQTFVNACRHDYGGKDYHDLISAVDHVLEHYDFIDEDRLGVTGGSYGGFMTNWIVGHTNRFKAAVTQRSISNWTSFYGVSDIGYFFTEWELGANVFDDPEKLWHHSPIKYAQDINTPLLIMHGEKDYRCPIEQGEQLFITLKYLQKPVVFLRFPEANHELSRSGPPSLRLERLNHMVEWFQEHLHS</sequence>
<gene>
    <name evidence="6" type="ORF">SAMN05216352_1138</name>
</gene>
<keyword evidence="2" id="KW-0645">Protease</keyword>
<evidence type="ECO:0000256" key="2">
    <source>
        <dbReference type="ARBA" id="ARBA00022670"/>
    </source>
</evidence>
<comment type="similarity">
    <text evidence="1">Belongs to the peptidase S9C family.</text>
</comment>
<dbReference type="GO" id="GO:0004252">
    <property type="term" value="F:serine-type endopeptidase activity"/>
    <property type="evidence" value="ECO:0007669"/>
    <property type="project" value="TreeGrafter"/>
</dbReference>
<keyword evidence="4" id="KW-0720">Serine protease</keyword>
<evidence type="ECO:0000313" key="6">
    <source>
        <dbReference type="EMBL" id="SDI84280.1"/>
    </source>
</evidence>
<keyword evidence="3" id="KW-0378">Hydrolase</keyword>
<dbReference type="Gene3D" id="2.120.10.30">
    <property type="entry name" value="TolB, C-terminal domain"/>
    <property type="match status" value="2"/>
</dbReference>
<dbReference type="PANTHER" id="PTHR42776">
    <property type="entry name" value="SERINE PEPTIDASE S9 FAMILY MEMBER"/>
    <property type="match status" value="1"/>
</dbReference>
<dbReference type="Proteomes" id="UP000199017">
    <property type="component" value="Unassembled WGS sequence"/>
</dbReference>
<evidence type="ECO:0000256" key="4">
    <source>
        <dbReference type="ARBA" id="ARBA00022825"/>
    </source>
</evidence>
<dbReference type="InterPro" id="IPR001375">
    <property type="entry name" value="Peptidase_S9_cat"/>
</dbReference>
<dbReference type="GO" id="GO:0004177">
    <property type="term" value="F:aminopeptidase activity"/>
    <property type="evidence" value="ECO:0007669"/>
    <property type="project" value="UniProtKB-KW"/>
</dbReference>
<dbReference type="Pfam" id="PF07676">
    <property type="entry name" value="PD40"/>
    <property type="match status" value="3"/>
</dbReference>
<dbReference type="InterPro" id="IPR029058">
    <property type="entry name" value="AB_hydrolase_fold"/>
</dbReference>
<dbReference type="InterPro" id="IPR011659">
    <property type="entry name" value="WD40"/>
</dbReference>
<organism evidence="6 7">
    <name type="scientific">Alteribacillus bidgolensis</name>
    <dbReference type="NCBI Taxonomy" id="930129"/>
    <lineage>
        <taxon>Bacteria</taxon>
        <taxon>Bacillati</taxon>
        <taxon>Bacillota</taxon>
        <taxon>Bacilli</taxon>
        <taxon>Bacillales</taxon>
        <taxon>Bacillaceae</taxon>
        <taxon>Alteribacillus</taxon>
    </lineage>
</organism>
<name>A0A1G8NXN3_9BACI</name>
<dbReference type="SUPFAM" id="SSF53474">
    <property type="entry name" value="alpha/beta-Hydrolases"/>
    <property type="match status" value="1"/>
</dbReference>
<protein>
    <submittedName>
        <fullName evidence="6">Dipeptidyl aminopeptidase/acylaminoacyl peptidase</fullName>
    </submittedName>
</protein>
<evidence type="ECO:0000313" key="7">
    <source>
        <dbReference type="Proteomes" id="UP000199017"/>
    </source>
</evidence>
<dbReference type="FunFam" id="3.40.50.1820:FF:000028">
    <property type="entry name" value="S9 family peptidase"/>
    <property type="match status" value="1"/>
</dbReference>
<keyword evidence="7" id="KW-1185">Reference proteome</keyword>
<dbReference type="OrthoDB" id="108903at2"/>
<dbReference type="EMBL" id="FNDU01000013">
    <property type="protein sequence ID" value="SDI84280.1"/>
    <property type="molecule type" value="Genomic_DNA"/>
</dbReference>
<dbReference type="SUPFAM" id="SSF82171">
    <property type="entry name" value="DPP6 N-terminal domain-like"/>
    <property type="match status" value="1"/>
</dbReference>
<dbReference type="Pfam" id="PF00326">
    <property type="entry name" value="Peptidase_S9"/>
    <property type="match status" value="1"/>
</dbReference>
<dbReference type="STRING" id="930129.SAMN05216352_1138"/>
<proteinExistence type="inferred from homology"/>
<evidence type="ECO:0000259" key="5">
    <source>
        <dbReference type="Pfam" id="PF00326"/>
    </source>
</evidence>
<dbReference type="Gene3D" id="3.40.50.1820">
    <property type="entry name" value="alpha/beta hydrolase"/>
    <property type="match status" value="1"/>
</dbReference>
<evidence type="ECO:0000256" key="3">
    <source>
        <dbReference type="ARBA" id="ARBA00022801"/>
    </source>
</evidence>
<reference evidence="6 7" key="1">
    <citation type="submission" date="2016-10" db="EMBL/GenBank/DDBJ databases">
        <authorList>
            <person name="de Groot N.N."/>
        </authorList>
    </citation>
    <scope>NUCLEOTIDE SEQUENCE [LARGE SCALE GENOMIC DNA]</scope>
    <source>
        <strain evidence="7">P4B,CCM 7963,CECT 7998,DSM 25260,IBRC-M 10614,KCTC 13821</strain>
    </source>
</reference>
<evidence type="ECO:0000256" key="1">
    <source>
        <dbReference type="ARBA" id="ARBA00010040"/>
    </source>
</evidence>
<dbReference type="InterPro" id="IPR011042">
    <property type="entry name" value="6-blade_b-propeller_TolB-like"/>
</dbReference>
<dbReference type="PANTHER" id="PTHR42776:SF27">
    <property type="entry name" value="DIPEPTIDYL PEPTIDASE FAMILY MEMBER 6"/>
    <property type="match status" value="1"/>
</dbReference>
<keyword evidence="6" id="KW-0031">Aminopeptidase</keyword>
<accession>A0A1G8NXN3</accession>
<dbReference type="GO" id="GO:0006508">
    <property type="term" value="P:proteolysis"/>
    <property type="evidence" value="ECO:0007669"/>
    <property type="project" value="UniProtKB-KW"/>
</dbReference>
<feature type="domain" description="Peptidase S9 prolyl oligopeptidase catalytic" evidence="5">
    <location>
        <begin position="452"/>
        <end position="663"/>
    </location>
</feature>
<dbReference type="RefSeq" id="WP_091587114.1">
    <property type="nucleotide sequence ID" value="NZ_FNDU01000013.1"/>
</dbReference>